<evidence type="ECO:0000256" key="3">
    <source>
        <dbReference type="ARBA" id="ARBA00022737"/>
    </source>
</evidence>
<evidence type="ECO:0000313" key="6">
    <source>
        <dbReference type="Proteomes" id="UP000314987"/>
    </source>
</evidence>
<dbReference type="GO" id="GO:0046872">
    <property type="term" value="F:metal ion binding"/>
    <property type="evidence" value="ECO:0007669"/>
    <property type="project" value="UniProtKB-KW"/>
</dbReference>
<dbReference type="InterPro" id="IPR018247">
    <property type="entry name" value="EF_Hand_1_Ca_BS"/>
</dbReference>
<dbReference type="InterPro" id="IPR052110">
    <property type="entry name" value="MCFD2-like"/>
</dbReference>
<evidence type="ECO:0000313" key="5">
    <source>
        <dbReference type="Ensembl" id="ENSVURP00010022849.1"/>
    </source>
</evidence>
<evidence type="ECO:0000256" key="4">
    <source>
        <dbReference type="ARBA" id="ARBA00022837"/>
    </source>
</evidence>
<reference evidence="5" key="3">
    <citation type="submission" date="2025-09" db="UniProtKB">
        <authorList>
            <consortium name="Ensembl"/>
        </authorList>
    </citation>
    <scope>IDENTIFICATION</scope>
</reference>
<organism evidence="5 6">
    <name type="scientific">Vombatus ursinus</name>
    <name type="common">Common wombat</name>
    <dbReference type="NCBI Taxonomy" id="29139"/>
    <lineage>
        <taxon>Eukaryota</taxon>
        <taxon>Metazoa</taxon>
        <taxon>Chordata</taxon>
        <taxon>Craniata</taxon>
        <taxon>Vertebrata</taxon>
        <taxon>Euteleostomi</taxon>
        <taxon>Mammalia</taxon>
        <taxon>Metatheria</taxon>
        <taxon>Diprotodontia</taxon>
        <taxon>Vombatidae</taxon>
        <taxon>Vombatus</taxon>
    </lineage>
</organism>
<reference evidence="5" key="2">
    <citation type="submission" date="2025-08" db="UniProtKB">
        <authorList>
            <consortium name="Ensembl"/>
        </authorList>
    </citation>
    <scope>IDENTIFICATION</scope>
</reference>
<evidence type="ECO:0000256" key="2">
    <source>
        <dbReference type="ARBA" id="ARBA00022729"/>
    </source>
</evidence>
<dbReference type="Gene3D" id="1.10.238.10">
    <property type="entry name" value="EF-hand"/>
    <property type="match status" value="1"/>
</dbReference>
<dbReference type="SUPFAM" id="SSF47473">
    <property type="entry name" value="EF-hand"/>
    <property type="match status" value="1"/>
</dbReference>
<keyword evidence="1" id="KW-0479">Metal-binding</keyword>
<evidence type="ECO:0008006" key="7">
    <source>
        <dbReference type="Google" id="ProtNLM"/>
    </source>
</evidence>
<dbReference type="Ensembl" id="ENSVURT00010026005.1">
    <property type="protein sequence ID" value="ENSVURP00010022849.1"/>
    <property type="gene ID" value="ENSVURG00010017514.1"/>
</dbReference>
<accession>A0A4X2LD56</accession>
<keyword evidence="2" id="KW-0732">Signal</keyword>
<keyword evidence="4" id="KW-0106">Calcium</keyword>
<dbReference type="Proteomes" id="UP000314987">
    <property type="component" value="Unassembled WGS sequence"/>
</dbReference>
<dbReference type="PANTHER" id="PTHR23104:SF14">
    <property type="entry name" value="MULTIPLE COAGULATION FACTOR DEFICIENCY PROTEIN 2"/>
    <property type="match status" value="1"/>
</dbReference>
<reference evidence="6" key="1">
    <citation type="submission" date="2018-12" db="EMBL/GenBank/DDBJ databases">
        <authorList>
            <person name="Yazar S."/>
        </authorList>
    </citation>
    <scope>NUCLEOTIDE SEQUENCE [LARGE SCALE GENOMIC DNA]</scope>
</reference>
<evidence type="ECO:0000256" key="1">
    <source>
        <dbReference type="ARBA" id="ARBA00022723"/>
    </source>
</evidence>
<dbReference type="PANTHER" id="PTHR23104">
    <property type="entry name" value="MULTIPLE COAGULATION FACTOR DEFICIENCY PROTEIN 2 NEURAL STEM CELL DERIVED NEURONAL SURVIVAL PROTEIN"/>
    <property type="match status" value="1"/>
</dbReference>
<dbReference type="InterPro" id="IPR011992">
    <property type="entry name" value="EF-hand-dom_pair"/>
</dbReference>
<keyword evidence="3" id="KW-0677">Repeat</keyword>
<proteinExistence type="predicted"/>
<dbReference type="PROSITE" id="PS00018">
    <property type="entry name" value="EF_HAND_1"/>
    <property type="match status" value="1"/>
</dbReference>
<sequence>MRCLLVGLVFKTAGPWLTECRYKLPEDGSRHSFVLTSWAFGFLSASAEDHADSHSHVGVCLHKNTVQDKEHIMEHLEVIIEKNESEMSPQVLQLHYFKMHDYNGDNLLDDLELTTVISHVHKEEEGEHLNIRTR</sequence>
<keyword evidence="6" id="KW-1185">Reference proteome</keyword>
<protein>
    <recommendedName>
        <fullName evidence="7">Multiple coagulation factor deficiency 2, ER cargo receptor complex subunit</fullName>
    </recommendedName>
</protein>
<dbReference type="STRING" id="29139.ENSVURP00010022849"/>
<dbReference type="AlphaFoldDB" id="A0A4X2LD56"/>
<name>A0A4X2LD56_VOMUR</name>